<dbReference type="SUPFAM" id="SSF49299">
    <property type="entry name" value="PKD domain"/>
    <property type="match status" value="1"/>
</dbReference>
<organism evidence="4 5">
    <name type="scientific">Actinocrinis puniceicyclus</name>
    <dbReference type="NCBI Taxonomy" id="977794"/>
    <lineage>
        <taxon>Bacteria</taxon>
        <taxon>Bacillati</taxon>
        <taxon>Actinomycetota</taxon>
        <taxon>Actinomycetes</taxon>
        <taxon>Catenulisporales</taxon>
        <taxon>Actinospicaceae</taxon>
        <taxon>Actinocrinis</taxon>
    </lineage>
</organism>
<dbReference type="EMBL" id="JAGSXH010000050">
    <property type="protein sequence ID" value="MBS2964431.1"/>
    <property type="molecule type" value="Genomic_DNA"/>
</dbReference>
<feature type="domain" description="PKD" evidence="3">
    <location>
        <begin position="101"/>
        <end position="149"/>
    </location>
</feature>
<dbReference type="AlphaFoldDB" id="A0A8J8BDR2"/>
<dbReference type="Pfam" id="PF00801">
    <property type="entry name" value="PKD"/>
    <property type="match status" value="1"/>
</dbReference>
<dbReference type="PROSITE" id="PS50093">
    <property type="entry name" value="PKD"/>
    <property type="match status" value="1"/>
</dbReference>
<evidence type="ECO:0000259" key="3">
    <source>
        <dbReference type="PROSITE" id="PS50093"/>
    </source>
</evidence>
<dbReference type="InterPro" id="IPR013783">
    <property type="entry name" value="Ig-like_fold"/>
</dbReference>
<accession>A0A8J8BDR2</accession>
<feature type="signal peptide" evidence="2">
    <location>
        <begin position="1"/>
        <end position="30"/>
    </location>
</feature>
<evidence type="ECO:0000313" key="5">
    <source>
        <dbReference type="Proteomes" id="UP000677913"/>
    </source>
</evidence>
<gene>
    <name evidence="4" type="ORF">KGA66_15340</name>
</gene>
<dbReference type="Gene3D" id="2.60.40.10">
    <property type="entry name" value="Immunoglobulins"/>
    <property type="match status" value="1"/>
</dbReference>
<evidence type="ECO:0000256" key="2">
    <source>
        <dbReference type="SAM" id="SignalP"/>
    </source>
</evidence>
<name>A0A8J8BDR2_9ACTN</name>
<dbReference type="InterPro" id="IPR035986">
    <property type="entry name" value="PKD_dom_sf"/>
</dbReference>
<reference evidence="4" key="1">
    <citation type="submission" date="2021-04" db="EMBL/GenBank/DDBJ databases">
        <title>Genome based classification of Actinospica acidithermotolerans sp. nov., an actinobacterium isolated from an Indonesian hot spring.</title>
        <authorList>
            <person name="Kusuma A.B."/>
            <person name="Putra K.E."/>
            <person name="Nafisah S."/>
            <person name="Loh J."/>
            <person name="Nouioui I."/>
            <person name="Goodfellow M."/>
        </authorList>
    </citation>
    <scope>NUCLEOTIDE SEQUENCE</scope>
    <source>
        <strain evidence="4">DSM 45618</strain>
    </source>
</reference>
<feature type="compositionally biased region" description="Polar residues" evidence="1">
    <location>
        <begin position="145"/>
        <end position="159"/>
    </location>
</feature>
<proteinExistence type="predicted"/>
<dbReference type="SMART" id="SM00089">
    <property type="entry name" value="PKD"/>
    <property type="match status" value="1"/>
</dbReference>
<dbReference type="InterPro" id="IPR022409">
    <property type="entry name" value="PKD/Chitinase_dom"/>
</dbReference>
<feature type="chain" id="PRO_5035314162" evidence="2">
    <location>
        <begin position="31"/>
        <end position="541"/>
    </location>
</feature>
<sequence length="541" mass="54044">MGEPNVHKRQSAVCAAVAGIGILVPATAHADSAADSVKALPVNALSNRPLSAPALLPPGRTAARTVRTHAAGPLSPSLRFSDVGMLSVAGFAADQNWIAGTSYSFDFGDGSAPVSTSGSAVSHSYSKPGTYPVTLTETDPAGDSATVTAPYTTRGTNFSPYGPTRLLDTRNGTGAQQGAVAPGDTIRLKVAGVGSVPANAAAAVLNLTVNSPTAAGVITAYPDGDRAAPGTASVDFAAGQTVATLAVAQLGADGTVDLLNNSSGTVQVIADITGYFTPAAAAGYTSLSPVRLLDTRKGIGAPAGVVGAGKAVTLTIAGADGGQLPGSGITAVALNVTATGTLGTGYVTAYPDGTTRPATSNVNFTAGQVVANTVIVPVGSDGKIDLYNSSTGTQIIADVDGYFSAGGTNAYLPMDPDRIDDTTSDGWGPIPGAGVRELGLIYTADPDTGDPVPMALGMNAFVMTTTVTNTAQSGYLTVYPFGVTRPVVSNLNFAAGQTVANLSLATAGTDGAQNVKAVDYYNGTSGYFDVRTDLTGVFGTY</sequence>
<keyword evidence="2" id="KW-0732">Signal</keyword>
<protein>
    <submittedName>
        <fullName evidence="4">PKD domain-containing protein</fullName>
    </submittedName>
</protein>
<keyword evidence="5" id="KW-1185">Reference proteome</keyword>
<comment type="caution">
    <text evidence="4">The sequence shown here is derived from an EMBL/GenBank/DDBJ whole genome shotgun (WGS) entry which is preliminary data.</text>
</comment>
<dbReference type="Proteomes" id="UP000677913">
    <property type="component" value="Unassembled WGS sequence"/>
</dbReference>
<dbReference type="GO" id="GO:0005975">
    <property type="term" value="P:carbohydrate metabolic process"/>
    <property type="evidence" value="ECO:0007669"/>
    <property type="project" value="UniProtKB-ARBA"/>
</dbReference>
<feature type="region of interest" description="Disordered" evidence="1">
    <location>
        <begin position="132"/>
        <end position="163"/>
    </location>
</feature>
<dbReference type="CDD" id="cd00146">
    <property type="entry name" value="PKD"/>
    <property type="match status" value="1"/>
</dbReference>
<dbReference type="RefSeq" id="WP_211468792.1">
    <property type="nucleotide sequence ID" value="NZ_JAGSXH010000050.1"/>
</dbReference>
<evidence type="ECO:0000256" key="1">
    <source>
        <dbReference type="SAM" id="MobiDB-lite"/>
    </source>
</evidence>
<dbReference type="InterPro" id="IPR000601">
    <property type="entry name" value="PKD_dom"/>
</dbReference>
<evidence type="ECO:0000313" key="4">
    <source>
        <dbReference type="EMBL" id="MBS2964431.1"/>
    </source>
</evidence>